<dbReference type="Gene3D" id="3.90.220.20">
    <property type="entry name" value="DNA methylase specificity domains"/>
    <property type="match status" value="1"/>
</dbReference>
<dbReference type="RefSeq" id="WP_387254448.1">
    <property type="nucleotide sequence ID" value="NZ_JBIALX010000014.1"/>
</dbReference>
<dbReference type="InterPro" id="IPR044946">
    <property type="entry name" value="Restrct_endonuc_typeI_TRD_sf"/>
</dbReference>
<gene>
    <name evidence="3" type="ORF">ACFYTH_28350</name>
</gene>
<reference evidence="3 4" key="1">
    <citation type="submission" date="2024-10" db="EMBL/GenBank/DDBJ databases">
        <title>The Natural Products Discovery Center: Release of the First 8490 Sequenced Strains for Exploring Actinobacteria Biosynthetic Diversity.</title>
        <authorList>
            <person name="Kalkreuter E."/>
            <person name="Kautsar S.A."/>
            <person name="Yang D."/>
            <person name="Bader C.D."/>
            <person name="Teijaro C.N."/>
            <person name="Fluegel L."/>
            <person name="Davis C.M."/>
            <person name="Simpson J.R."/>
            <person name="Lauterbach L."/>
            <person name="Steele A.D."/>
            <person name="Gui C."/>
            <person name="Meng S."/>
            <person name="Li G."/>
            <person name="Viehrig K."/>
            <person name="Ye F."/>
            <person name="Su P."/>
            <person name="Kiefer A.F."/>
            <person name="Nichols A."/>
            <person name="Cepeda A.J."/>
            <person name="Yan W."/>
            <person name="Fan B."/>
            <person name="Jiang Y."/>
            <person name="Adhikari A."/>
            <person name="Zheng C.-J."/>
            <person name="Schuster L."/>
            <person name="Cowan T.M."/>
            <person name="Smanski M.J."/>
            <person name="Chevrette M.G."/>
            <person name="De Carvalho L.P.S."/>
            <person name="Shen B."/>
        </authorList>
    </citation>
    <scope>NUCLEOTIDE SEQUENCE [LARGE SCALE GENOMIC DNA]</scope>
    <source>
        <strain evidence="3 4">NPDC004550</strain>
    </source>
</reference>
<dbReference type="EMBL" id="JBIALX010000014">
    <property type="protein sequence ID" value="MFF0457291.1"/>
    <property type="molecule type" value="Genomic_DNA"/>
</dbReference>
<proteinExistence type="predicted"/>
<evidence type="ECO:0000256" key="2">
    <source>
        <dbReference type="ARBA" id="ARBA00023125"/>
    </source>
</evidence>
<evidence type="ECO:0008006" key="5">
    <source>
        <dbReference type="Google" id="ProtNLM"/>
    </source>
</evidence>
<organism evidence="3 4">
    <name type="scientific">Nocardia africana</name>
    <dbReference type="NCBI Taxonomy" id="134964"/>
    <lineage>
        <taxon>Bacteria</taxon>
        <taxon>Bacillati</taxon>
        <taxon>Actinomycetota</taxon>
        <taxon>Actinomycetes</taxon>
        <taxon>Mycobacteriales</taxon>
        <taxon>Nocardiaceae</taxon>
        <taxon>Nocardia</taxon>
    </lineage>
</organism>
<evidence type="ECO:0000313" key="4">
    <source>
        <dbReference type="Proteomes" id="UP001601521"/>
    </source>
</evidence>
<evidence type="ECO:0000313" key="3">
    <source>
        <dbReference type="EMBL" id="MFF0457291.1"/>
    </source>
</evidence>
<evidence type="ECO:0000256" key="1">
    <source>
        <dbReference type="ARBA" id="ARBA00022747"/>
    </source>
</evidence>
<name>A0ABW6NSL5_9NOCA</name>
<dbReference type="SUPFAM" id="SSF116734">
    <property type="entry name" value="DNA methylase specificity domain"/>
    <property type="match status" value="1"/>
</dbReference>
<comment type="caution">
    <text evidence="3">The sequence shown here is derived from an EMBL/GenBank/DDBJ whole genome shotgun (WGS) entry which is preliminary data.</text>
</comment>
<protein>
    <recommendedName>
        <fullName evidence="5">Type I restriction modification DNA specificity domain</fullName>
    </recommendedName>
</protein>
<dbReference type="Proteomes" id="UP001601521">
    <property type="component" value="Unassembled WGS sequence"/>
</dbReference>
<keyword evidence="4" id="KW-1185">Reference proteome</keyword>
<keyword evidence="1" id="KW-0680">Restriction system</keyword>
<keyword evidence="2" id="KW-0238">DNA-binding</keyword>
<accession>A0ABW6NSL5</accession>
<sequence length="508" mass="55511">MADNTNDVRDDRTVAALFDLHWAAQRTRDVIEESAPNAPGAVRLLAPRHIGQTGHILAADESSDKWALAIPDNLVLRLGDIVMTTVFSSSARAAVVHMTDLPAAPSSVHLVILRPKQLIDHDYLTLIAAYLGSNNVTAHASSGTIGMLRLSMSRLRGLPLPAPDALLTTALEDLRTAERQLNRWAAEADVLLTSAFERGADTELARQALIDAGRTVRLRVEAAAQLDDFGTVVRTQFPHPIAVRWRGVEVSRSTGDHAQAYEAILETAEVLLCYCALLTLALSRVQGIALGSVTALATKIGGHAGGPGFGEWCSVLQEISGARKRRGLAADHPLNELAGVLGDSTAQAARERLAERRNDKSHLRAVDILDLPGVVEQAFKDLTTLVKNSHFLADWSLVETMGVEWDHFRSCATLRVRHYRGDHVVVPTTTMTHHTSEIETGSLYLADRDHRLYLLRPFLIGQVCERCRTRSTFHIDVVKGRRVLKSLEHGHCVDCDITAPILTHAGLL</sequence>